<proteinExistence type="predicted"/>
<dbReference type="AlphaFoldDB" id="A0ABD5RFN7"/>
<name>A0ABD5RFN7_9EURY</name>
<gene>
    <name evidence="1" type="ORF">ACFPJ5_17900</name>
</gene>
<protein>
    <submittedName>
        <fullName evidence="1">Uncharacterized protein</fullName>
    </submittedName>
</protein>
<sequence>MSRADSHPPDSTAESIHREYPLDVRIVEVDESEQHGDDVGPRYRFEAPQHVEIEFEAAETAELYADVYFDTNGFQEAGTGDRGIPPEVVQAGRDTLAAYMLTQPMADEYFVASFFGKKPSRIQRYVSWVQDRAEEIRAGVEAEGIESAD</sequence>
<evidence type="ECO:0000313" key="2">
    <source>
        <dbReference type="Proteomes" id="UP001596201"/>
    </source>
</evidence>
<dbReference type="EMBL" id="JBHSKX010000004">
    <property type="protein sequence ID" value="MFC5368801.1"/>
    <property type="molecule type" value="Genomic_DNA"/>
</dbReference>
<comment type="caution">
    <text evidence="1">The sequence shown here is derived from an EMBL/GenBank/DDBJ whole genome shotgun (WGS) entry which is preliminary data.</text>
</comment>
<evidence type="ECO:0000313" key="1">
    <source>
        <dbReference type="EMBL" id="MFC5368801.1"/>
    </source>
</evidence>
<accession>A0ABD5RFN7</accession>
<dbReference type="Proteomes" id="UP001596201">
    <property type="component" value="Unassembled WGS sequence"/>
</dbReference>
<organism evidence="1 2">
    <name type="scientific">Salinirubrum litoreum</name>
    <dbReference type="NCBI Taxonomy" id="1126234"/>
    <lineage>
        <taxon>Archaea</taxon>
        <taxon>Methanobacteriati</taxon>
        <taxon>Methanobacteriota</taxon>
        <taxon>Stenosarchaea group</taxon>
        <taxon>Halobacteria</taxon>
        <taxon>Halobacteriales</taxon>
        <taxon>Haloferacaceae</taxon>
        <taxon>Salinirubrum</taxon>
    </lineage>
</organism>
<dbReference type="RefSeq" id="WP_227231370.1">
    <property type="nucleotide sequence ID" value="NZ_JAJCVJ010000003.1"/>
</dbReference>
<reference evidence="1 2" key="1">
    <citation type="journal article" date="2019" name="Int. J. Syst. Evol. Microbiol.">
        <title>The Global Catalogue of Microorganisms (GCM) 10K type strain sequencing project: providing services to taxonomists for standard genome sequencing and annotation.</title>
        <authorList>
            <consortium name="The Broad Institute Genomics Platform"/>
            <consortium name="The Broad Institute Genome Sequencing Center for Infectious Disease"/>
            <person name="Wu L."/>
            <person name="Ma J."/>
        </authorList>
    </citation>
    <scope>NUCLEOTIDE SEQUENCE [LARGE SCALE GENOMIC DNA]</scope>
    <source>
        <strain evidence="1 2">CGMCC 1.12237</strain>
    </source>
</reference>
<keyword evidence="2" id="KW-1185">Reference proteome</keyword>